<dbReference type="EMBL" id="LT854254">
    <property type="protein sequence ID" value="SMR45784.1"/>
    <property type="molecule type" value="Genomic_DNA"/>
</dbReference>
<evidence type="ECO:0000313" key="3">
    <source>
        <dbReference type="Proteomes" id="UP000245764"/>
    </source>
</evidence>
<feature type="signal peptide" evidence="1">
    <location>
        <begin position="1"/>
        <end position="18"/>
    </location>
</feature>
<proteinExistence type="predicted"/>
<name>A0A2H1FWU7_ZYMTR</name>
<dbReference type="Proteomes" id="UP000245764">
    <property type="component" value="Chromosome 2"/>
</dbReference>
<gene>
    <name evidence="2" type="ORF">ZT1E4_G2402</name>
</gene>
<keyword evidence="1" id="KW-0732">Signal</keyword>
<accession>A0A2H1FWU7</accession>
<evidence type="ECO:0000313" key="2">
    <source>
        <dbReference type="EMBL" id="SMR45784.1"/>
    </source>
</evidence>
<feature type="chain" id="PRO_5013843411" evidence="1">
    <location>
        <begin position="19"/>
        <end position="157"/>
    </location>
</feature>
<evidence type="ECO:0000256" key="1">
    <source>
        <dbReference type="SAM" id="SignalP"/>
    </source>
</evidence>
<organism evidence="2 3">
    <name type="scientific">Zymoseptoria tritici ST99CH_1E4</name>
    <dbReference type="NCBI Taxonomy" id="1276532"/>
    <lineage>
        <taxon>Eukaryota</taxon>
        <taxon>Fungi</taxon>
        <taxon>Dikarya</taxon>
        <taxon>Ascomycota</taxon>
        <taxon>Pezizomycotina</taxon>
        <taxon>Dothideomycetes</taxon>
        <taxon>Dothideomycetidae</taxon>
        <taxon>Mycosphaerellales</taxon>
        <taxon>Mycosphaerellaceae</taxon>
        <taxon>Zymoseptoria</taxon>
    </lineage>
</organism>
<dbReference type="AlphaFoldDB" id="A0A2H1FWU7"/>
<protein>
    <submittedName>
        <fullName evidence="2">Uncharacterized protein</fullName>
    </submittedName>
</protein>
<sequence>MHVKAASLLAAAQAIACAATTVWHIEDFDVVCTTPFTPCSYSFGVTSAGDSDLPAFRAQCSDPERRVYDPSFLACKITSSGQDVEAVKAFVLIEEPDAMDTEGLAWLWVDLDFKDGSGKAQTWHADEKGTFDKIVNGPKAFDLVPVAGEGDPPTGMQ</sequence>
<reference evidence="3" key="1">
    <citation type="submission" date="2017-05" db="EMBL/GenBank/DDBJ databases">
        <authorList>
            <person name="Song R."/>
            <person name="Chenine A.L."/>
            <person name="Ruprecht R.M."/>
        </authorList>
    </citation>
    <scope>NUCLEOTIDE SEQUENCE [LARGE SCALE GENOMIC DNA]</scope>
</reference>